<feature type="signal peptide" evidence="1">
    <location>
        <begin position="1"/>
        <end position="16"/>
    </location>
</feature>
<name>A0ABD3T3W0_SINWO</name>
<reference evidence="2 3" key="1">
    <citation type="submission" date="2024-11" db="EMBL/GenBank/DDBJ databases">
        <title>Chromosome-level genome assembly of the freshwater bivalve Anodonta woodiana.</title>
        <authorList>
            <person name="Chen X."/>
        </authorList>
    </citation>
    <scope>NUCLEOTIDE SEQUENCE [LARGE SCALE GENOMIC DNA]</scope>
    <source>
        <strain evidence="2">MN2024</strain>
        <tissue evidence="2">Gills</tissue>
    </source>
</reference>
<dbReference type="Proteomes" id="UP001634394">
    <property type="component" value="Unassembled WGS sequence"/>
</dbReference>
<gene>
    <name evidence="2" type="ORF">ACJMK2_023341</name>
</gene>
<protein>
    <submittedName>
        <fullName evidence="2">Uncharacterized protein</fullName>
    </submittedName>
</protein>
<sequence>MKVAFILLICACAVFSAPEKRVLLDSLTSFDTTHLKQLVQTLVNTLGTDTTEQLCETECHTLLTDPTHLLHYSCGLVCHAFQSLVHRFNLVPQTHTVL</sequence>
<keyword evidence="3" id="KW-1185">Reference proteome</keyword>
<evidence type="ECO:0000313" key="3">
    <source>
        <dbReference type="Proteomes" id="UP001634394"/>
    </source>
</evidence>
<organism evidence="2 3">
    <name type="scientific">Sinanodonta woodiana</name>
    <name type="common">Chinese pond mussel</name>
    <name type="synonym">Anodonta woodiana</name>
    <dbReference type="NCBI Taxonomy" id="1069815"/>
    <lineage>
        <taxon>Eukaryota</taxon>
        <taxon>Metazoa</taxon>
        <taxon>Spiralia</taxon>
        <taxon>Lophotrochozoa</taxon>
        <taxon>Mollusca</taxon>
        <taxon>Bivalvia</taxon>
        <taxon>Autobranchia</taxon>
        <taxon>Heteroconchia</taxon>
        <taxon>Palaeoheterodonta</taxon>
        <taxon>Unionida</taxon>
        <taxon>Unionoidea</taxon>
        <taxon>Unionidae</taxon>
        <taxon>Unioninae</taxon>
        <taxon>Sinanodonta</taxon>
    </lineage>
</organism>
<evidence type="ECO:0000256" key="1">
    <source>
        <dbReference type="SAM" id="SignalP"/>
    </source>
</evidence>
<evidence type="ECO:0000313" key="2">
    <source>
        <dbReference type="EMBL" id="KAL3831604.1"/>
    </source>
</evidence>
<feature type="chain" id="PRO_5044790072" evidence="1">
    <location>
        <begin position="17"/>
        <end position="98"/>
    </location>
</feature>
<dbReference type="EMBL" id="JBJQND010000019">
    <property type="protein sequence ID" value="KAL3831604.1"/>
    <property type="molecule type" value="Genomic_DNA"/>
</dbReference>
<comment type="caution">
    <text evidence="2">The sequence shown here is derived from an EMBL/GenBank/DDBJ whole genome shotgun (WGS) entry which is preliminary data.</text>
</comment>
<keyword evidence="1" id="KW-0732">Signal</keyword>
<accession>A0ABD3T3W0</accession>
<proteinExistence type="predicted"/>
<dbReference type="AlphaFoldDB" id="A0ABD3T3W0"/>